<dbReference type="Gene3D" id="1.25.40.20">
    <property type="entry name" value="Ankyrin repeat-containing domain"/>
    <property type="match status" value="3"/>
</dbReference>
<dbReference type="GO" id="GO:0098794">
    <property type="term" value="C:postsynapse"/>
    <property type="evidence" value="ECO:0007669"/>
    <property type="project" value="UniProtKB-SubCell"/>
</dbReference>
<dbReference type="InterPro" id="IPR058018">
    <property type="entry name" value="AAA_lid_TANC1/2"/>
</dbReference>
<dbReference type="GO" id="GO:0008270">
    <property type="term" value="F:zinc ion binding"/>
    <property type="evidence" value="ECO:0007669"/>
    <property type="project" value="UniProtKB-KW"/>
</dbReference>
<feature type="repeat" description="ANK" evidence="10">
    <location>
        <begin position="1319"/>
        <end position="1351"/>
    </location>
</feature>
<feature type="compositionally biased region" description="Low complexity" evidence="12">
    <location>
        <begin position="384"/>
        <end position="410"/>
    </location>
</feature>
<evidence type="ECO:0000256" key="9">
    <source>
        <dbReference type="ARBA" id="ARBA00038259"/>
    </source>
</evidence>
<feature type="compositionally biased region" description="Low complexity" evidence="12">
    <location>
        <begin position="325"/>
        <end position="348"/>
    </location>
</feature>
<protein>
    <submittedName>
        <fullName evidence="14">Protein TANC2</fullName>
    </submittedName>
</protein>
<feature type="compositionally biased region" description="Low complexity" evidence="12">
    <location>
        <begin position="451"/>
        <end position="467"/>
    </location>
</feature>
<evidence type="ECO:0000256" key="4">
    <source>
        <dbReference type="ARBA" id="ARBA00022803"/>
    </source>
</evidence>
<evidence type="ECO:0000256" key="3">
    <source>
        <dbReference type="ARBA" id="ARBA00022771"/>
    </source>
</evidence>
<evidence type="ECO:0000256" key="10">
    <source>
        <dbReference type="PROSITE-ProRule" id="PRU00023"/>
    </source>
</evidence>
<evidence type="ECO:0000256" key="6">
    <source>
        <dbReference type="ARBA" id="ARBA00023018"/>
    </source>
</evidence>
<dbReference type="SMART" id="SM00248">
    <property type="entry name" value="ANK"/>
    <property type="match status" value="10"/>
</dbReference>
<dbReference type="SUPFAM" id="SSF48452">
    <property type="entry name" value="TPR-like"/>
    <property type="match status" value="1"/>
</dbReference>
<dbReference type="PROSITE" id="PS50089">
    <property type="entry name" value="ZF_RING_2"/>
    <property type="match status" value="1"/>
</dbReference>
<feature type="region of interest" description="Disordered" evidence="12">
    <location>
        <begin position="1"/>
        <end position="116"/>
    </location>
</feature>
<dbReference type="PANTHER" id="PTHR24166">
    <property type="entry name" value="ROLLING PEBBLES, ISOFORM B"/>
    <property type="match status" value="1"/>
</dbReference>
<keyword evidence="4" id="KW-0802">TPR repeat</keyword>
<dbReference type="Pfam" id="PF12796">
    <property type="entry name" value="Ank_2"/>
    <property type="match status" value="3"/>
</dbReference>
<keyword evidence="1" id="KW-0597">Phosphoprotein</keyword>
<keyword evidence="6" id="KW-0770">Synapse</keyword>
<keyword evidence="7 10" id="KW-0040">ANK repeat</keyword>
<dbReference type="SMART" id="SM00028">
    <property type="entry name" value="TPR"/>
    <property type="match status" value="2"/>
</dbReference>
<feature type="repeat" description="ANK" evidence="10">
    <location>
        <begin position="1385"/>
        <end position="1417"/>
    </location>
</feature>
<evidence type="ECO:0000259" key="13">
    <source>
        <dbReference type="PROSITE" id="PS50089"/>
    </source>
</evidence>
<feature type="compositionally biased region" description="Low complexity" evidence="12">
    <location>
        <begin position="73"/>
        <end position="84"/>
    </location>
</feature>
<feature type="compositionally biased region" description="Polar residues" evidence="12">
    <location>
        <begin position="279"/>
        <end position="290"/>
    </location>
</feature>
<comment type="caution">
    <text evidence="14">The sequence shown here is derived from an EMBL/GenBank/DDBJ whole genome shotgun (WGS) entry which is preliminary data.</text>
</comment>
<dbReference type="InterPro" id="IPR058056">
    <property type="entry name" value="WH_TANC1/2"/>
</dbReference>
<name>A0AAD5KNX2_9CRUS</name>
<dbReference type="InterPro" id="IPR011990">
    <property type="entry name" value="TPR-like_helical_dom_sf"/>
</dbReference>
<dbReference type="PROSITE" id="PS50297">
    <property type="entry name" value="ANK_REP_REGION"/>
    <property type="match status" value="5"/>
</dbReference>
<dbReference type="InterPro" id="IPR036770">
    <property type="entry name" value="Ankyrin_rpt-contain_sf"/>
</dbReference>
<evidence type="ECO:0000256" key="12">
    <source>
        <dbReference type="SAM" id="MobiDB-lite"/>
    </source>
</evidence>
<dbReference type="InterPro" id="IPR001841">
    <property type="entry name" value="Znf_RING"/>
</dbReference>
<feature type="repeat" description="ANK" evidence="10">
    <location>
        <begin position="1352"/>
        <end position="1384"/>
    </location>
</feature>
<feature type="region of interest" description="Disordered" evidence="12">
    <location>
        <begin position="381"/>
        <end position="473"/>
    </location>
</feature>
<dbReference type="EMBL" id="WJBH02000006">
    <property type="protein sequence ID" value="KAI9556887.1"/>
    <property type="molecule type" value="Genomic_DNA"/>
</dbReference>
<keyword evidence="5" id="KW-0862">Zinc</keyword>
<evidence type="ECO:0000256" key="11">
    <source>
        <dbReference type="PROSITE-ProRule" id="PRU00175"/>
    </source>
</evidence>
<keyword evidence="2" id="KW-0677">Repeat</keyword>
<dbReference type="InterPro" id="IPR050889">
    <property type="entry name" value="Dendritic_Spine_Reg/Scaffold"/>
</dbReference>
<feature type="domain" description="RING-type" evidence="13">
    <location>
        <begin position="123"/>
        <end position="161"/>
    </location>
</feature>
<feature type="compositionally biased region" description="Polar residues" evidence="12">
    <location>
        <begin position="252"/>
        <end position="263"/>
    </location>
</feature>
<feature type="repeat" description="ANK" evidence="10">
    <location>
        <begin position="1144"/>
        <end position="1176"/>
    </location>
</feature>
<comment type="subcellular location">
    <subcellularLocation>
        <location evidence="8">Postsynapse</location>
    </subcellularLocation>
</comment>
<evidence type="ECO:0000313" key="14">
    <source>
        <dbReference type="EMBL" id="KAI9556887.1"/>
    </source>
</evidence>
<dbReference type="Pfam" id="PF25520">
    <property type="entry name" value="AAA_lid_TANC1"/>
    <property type="match status" value="1"/>
</dbReference>
<feature type="compositionally biased region" description="Polar residues" evidence="12">
    <location>
        <begin position="417"/>
        <end position="441"/>
    </location>
</feature>
<sequence>MPSETKRIGLPPARASLPSSFRSVDFGSSVRKLIGSKSGSPGHDLSHVVGSSATPPPRPSAAASSKLSGYFQRSSSATSSSAFRRTNHPPLDSSLSGSSIALNGGHHHQRSAPPPSVLPSDLCPSCLMPFDKNRKRRLIDSCGHERCYACLFSSELCPLCSPGHPPGKKLVGGNQHGRLALLKSRTVGSSHELNVKHESSGCNGDANIAAPAAPTGHRPSFVAHQDHDASSPPPALRSKVKTNGHLIPYMQHNKQQQIYSETRNASDRVTGLPPALGTSCRSPTPATAVTSPFVRRKAMPSSPSVSPRSSRSMWSSRRLVRHHGSSPSPARSSAATDSSDQQAEQQSAYGQCSSRRRRMSPSPSAGSEMMSRLGLLFGAEARNSRSPSSGRGSATLMSARSQDSSSSMKSLDVPANRVTSSNASPVSTLTGSSEAEMQSQAFKEVHDHSSDSLGSSLSMSLGGRSASVSPGPCIAASRRHSLTVSQAAHQADDSQMFGQRQAVIRRSARNGTVLGPIDPKIRFAQFRPPLLALKPLFFQVPQQESPESQFFWGRSWIFRDMAAQLLPPTSAGQQLETAGANRRGVIISGATGSGKTCVALQLVEYSCFGRSRIPIASAANRAECIYENPYSSASGEPVYGRSHTPLPPAAETIQALATRVVAYHFCQADNSSTCLVPDFVHSIAAQLCQAPQLVAFRQLLLSDPHLQSLLSLKECVANPHSSFVNGILEPLSSLKRSGEEGGFPTCLMVVDGLCEAEYHRPDYGDTISSFLVRHALQFPHWLKVVVTVRSGLQNITQLLPYASISLDAPGAGDWPNKDLMDYTCHRVNNCPTIRSNVAMAGIKSSSSGSEIYGTVGNAAGGSQGQVARFAAHLSGLSRGNFLHAKMALDLIEQGHLVTKSASFKVLPVTLSEIFMLNFNLRFASLRAYERVQPILCVCLASLNPMSLLEIYHSVNALLGAEPLTWEEFMQRVKLLKGLLVQRSDDTYMLFHPSFREWLVRREDGENTKFLCDPRTGHAAIALRLSRLEAPLDAEKTMELGHHILKAHLYKSCGPEMAVPPRDLQAVWVALSADDVSASLGSIRNLFSPNVKVSRLLLLGGASADHITELRGNSPLLCLYAQEGLTEMVSLLLEFGANCNVTTNSGVSALSLAAERGHCDIVRMLVQNGAQLSQVDNGGSSALLYAAQMGHLNVVGYLLSCDWPADGFSDNELTLSEAAQQALIVAAGQGHAQVLEFLLDMAEVRVNLPDSLRGHTALTAAATAGHLDICRILIRRGASPAVTNLMDVTALICAVQEGHWEVAESLLQESTASVDQTDGVGRTALMVAAAEGHLGVMELLLTKGADVKKTDKEGLTALSWACHQGHRHAVMTLLDKGSNINAIDKNGRTPLDLAATCSDPKIVQILLEKGAILEHVDLHGMRPLDRAISCRNTPVVQAFLRRGAKLGPATWALAAGKHDILLILMGKLLDDGNTLYKKQRLQESTQRFQYALKKFPPAEDYGGAEYQSAFQHLKIHLTLNLARCKRKMGDSNEAVTIATEVLTLRPDSYEALYVRAKARRDLGLTEQALSDLNEAIKVAPAGRDVRKVLLKAIEETESVQRLPGKSGAMTLMETSSDTIQDCCSSGVGSSLTSASERGYIPLTIDSLFIFNGT</sequence>
<evidence type="ECO:0000256" key="1">
    <source>
        <dbReference type="ARBA" id="ARBA00022553"/>
    </source>
</evidence>
<evidence type="ECO:0000256" key="7">
    <source>
        <dbReference type="ARBA" id="ARBA00023043"/>
    </source>
</evidence>
<dbReference type="PANTHER" id="PTHR24166:SF55">
    <property type="entry name" value="ROLLING PEBBLES, ISOFORM B"/>
    <property type="match status" value="1"/>
</dbReference>
<organism evidence="14 15">
    <name type="scientific">Daphnia sinensis</name>
    <dbReference type="NCBI Taxonomy" id="1820382"/>
    <lineage>
        <taxon>Eukaryota</taxon>
        <taxon>Metazoa</taxon>
        <taxon>Ecdysozoa</taxon>
        <taxon>Arthropoda</taxon>
        <taxon>Crustacea</taxon>
        <taxon>Branchiopoda</taxon>
        <taxon>Diplostraca</taxon>
        <taxon>Cladocera</taxon>
        <taxon>Anomopoda</taxon>
        <taxon>Daphniidae</taxon>
        <taxon>Daphnia</taxon>
        <taxon>Daphnia similis group</taxon>
    </lineage>
</organism>
<comment type="similarity">
    <text evidence="9">Belongs to the TANC family.</text>
</comment>
<keyword evidence="3 11" id="KW-0479">Metal-binding</keyword>
<feature type="repeat" description="ANK" evidence="10">
    <location>
        <begin position="1252"/>
        <end position="1284"/>
    </location>
</feature>
<dbReference type="Pfam" id="PF25521">
    <property type="entry name" value="WHD_TANC1"/>
    <property type="match status" value="1"/>
</dbReference>
<reference evidence="14 15" key="1">
    <citation type="submission" date="2022-05" db="EMBL/GenBank/DDBJ databases">
        <title>A multi-omics perspective on studying reproductive biology in Daphnia sinensis.</title>
        <authorList>
            <person name="Jia J."/>
        </authorList>
    </citation>
    <scope>NUCLEOTIDE SEQUENCE [LARGE SCALE GENOMIC DNA]</scope>
    <source>
        <strain evidence="14 15">WSL</strain>
    </source>
</reference>
<dbReference type="Gene3D" id="1.25.40.10">
    <property type="entry name" value="Tetratricopeptide repeat domain"/>
    <property type="match status" value="1"/>
</dbReference>
<feature type="region of interest" description="Disordered" evidence="12">
    <location>
        <begin position="213"/>
        <end position="368"/>
    </location>
</feature>
<evidence type="ECO:0000256" key="2">
    <source>
        <dbReference type="ARBA" id="ARBA00022737"/>
    </source>
</evidence>
<evidence type="ECO:0000256" key="8">
    <source>
        <dbReference type="ARBA" id="ARBA00034110"/>
    </source>
</evidence>
<proteinExistence type="inferred from homology"/>
<evidence type="ECO:0000313" key="15">
    <source>
        <dbReference type="Proteomes" id="UP000820818"/>
    </source>
</evidence>
<keyword evidence="3 11" id="KW-0863">Zinc-finger</keyword>
<feature type="compositionally biased region" description="Low complexity" evidence="12">
    <location>
        <begin position="300"/>
        <end position="317"/>
    </location>
</feature>
<dbReference type="InterPro" id="IPR002110">
    <property type="entry name" value="Ankyrin_rpt"/>
</dbReference>
<evidence type="ECO:0000256" key="5">
    <source>
        <dbReference type="ARBA" id="ARBA00022833"/>
    </source>
</evidence>
<dbReference type="SUPFAM" id="SSF48403">
    <property type="entry name" value="Ankyrin repeat"/>
    <property type="match status" value="1"/>
</dbReference>
<dbReference type="InterPro" id="IPR019734">
    <property type="entry name" value="TPR_rpt"/>
</dbReference>
<gene>
    <name evidence="14" type="ORF">GHT06_016680</name>
</gene>
<dbReference type="PROSITE" id="PS50088">
    <property type="entry name" value="ANK_REPEAT"/>
    <property type="match status" value="5"/>
</dbReference>
<keyword evidence="15" id="KW-1185">Reference proteome</keyword>
<dbReference type="Proteomes" id="UP000820818">
    <property type="component" value="Linkage Group LG6"/>
</dbReference>
<accession>A0AAD5KNX2</accession>